<name>A0A8T0KKY4_PHAAN</name>
<gene>
    <name evidence="1" type="ORF">HKW66_Vig0089040</name>
</gene>
<accession>A0A8T0KKY4</accession>
<dbReference type="AlphaFoldDB" id="A0A8T0KKY4"/>
<sequence>MVDDLHSVVQHFHESNRVIRASVGHSKGGYRISFVLAETINIGFLYLGADQSSKEKQNIFHNLGLRENEIG</sequence>
<comment type="caution">
    <text evidence="1">The sequence shown here is derived from an EMBL/GenBank/DDBJ whole genome shotgun (WGS) entry which is preliminary data.</text>
</comment>
<reference evidence="1 2" key="1">
    <citation type="submission" date="2020-05" db="EMBL/GenBank/DDBJ databases">
        <title>Vigna angularis (adzuki bean) Var. LongXiaoDou No. 4 denovo assembly.</title>
        <authorList>
            <person name="Xiang H."/>
        </authorList>
    </citation>
    <scope>NUCLEOTIDE SEQUENCE [LARGE SCALE GENOMIC DNA]</scope>
    <source>
        <tissue evidence="1">Leaf</tissue>
    </source>
</reference>
<organism evidence="1 2">
    <name type="scientific">Phaseolus angularis</name>
    <name type="common">Azuki bean</name>
    <name type="synonym">Vigna angularis</name>
    <dbReference type="NCBI Taxonomy" id="3914"/>
    <lineage>
        <taxon>Eukaryota</taxon>
        <taxon>Viridiplantae</taxon>
        <taxon>Streptophyta</taxon>
        <taxon>Embryophyta</taxon>
        <taxon>Tracheophyta</taxon>
        <taxon>Spermatophyta</taxon>
        <taxon>Magnoliopsida</taxon>
        <taxon>eudicotyledons</taxon>
        <taxon>Gunneridae</taxon>
        <taxon>Pentapetalae</taxon>
        <taxon>rosids</taxon>
        <taxon>fabids</taxon>
        <taxon>Fabales</taxon>
        <taxon>Fabaceae</taxon>
        <taxon>Papilionoideae</taxon>
        <taxon>50 kb inversion clade</taxon>
        <taxon>NPAAA clade</taxon>
        <taxon>indigoferoid/millettioid clade</taxon>
        <taxon>Phaseoleae</taxon>
        <taxon>Vigna</taxon>
    </lineage>
</organism>
<protein>
    <submittedName>
        <fullName evidence="1">Uncharacterized protein</fullName>
    </submittedName>
</protein>
<dbReference type="Proteomes" id="UP000743370">
    <property type="component" value="Unassembled WGS sequence"/>
</dbReference>
<evidence type="ECO:0000313" key="2">
    <source>
        <dbReference type="Proteomes" id="UP000743370"/>
    </source>
</evidence>
<dbReference type="EMBL" id="JABFOF010000004">
    <property type="protein sequence ID" value="KAG2398615.1"/>
    <property type="molecule type" value="Genomic_DNA"/>
</dbReference>
<evidence type="ECO:0000313" key="1">
    <source>
        <dbReference type="EMBL" id="KAG2398615.1"/>
    </source>
</evidence>
<proteinExistence type="predicted"/>